<gene>
    <name evidence="2" type="ordered locus">SVI_0930</name>
</gene>
<evidence type="ECO:0000313" key="2">
    <source>
        <dbReference type="EMBL" id="BAJ00901.1"/>
    </source>
</evidence>
<reference evidence="3" key="1">
    <citation type="journal article" date="2010" name="Mol. Biosyst.">
        <title>Complete genome sequence and comparative analysis of Shewanella violacea, a psychrophilic and piezophilic bacterium from deep sea floor sediments.</title>
        <authorList>
            <person name="Aono E."/>
            <person name="Baba T."/>
            <person name="Ara T."/>
            <person name="Nishi T."/>
            <person name="Nakamichi T."/>
            <person name="Inamoto E."/>
            <person name="Toyonaga H."/>
            <person name="Hasegawa M."/>
            <person name="Takai Y."/>
            <person name="Okumura Y."/>
            <person name="Baba M."/>
            <person name="Tomita M."/>
            <person name="Kato C."/>
            <person name="Oshima T."/>
            <person name="Nakasone K."/>
            <person name="Mori H."/>
        </authorList>
    </citation>
    <scope>NUCLEOTIDE SEQUENCE [LARGE SCALE GENOMIC DNA]</scope>
    <source>
        <strain evidence="3">JCM 10179 / CIP 106290 / LMG 19151 / DSS12</strain>
    </source>
</reference>
<protein>
    <submittedName>
        <fullName evidence="2">Uncharacterized protein</fullName>
    </submittedName>
</protein>
<name>D4ZGV2_SHEVD</name>
<keyword evidence="1" id="KW-0812">Transmembrane</keyword>
<dbReference type="eggNOG" id="ENOG50318V5">
    <property type="taxonomic scope" value="Bacteria"/>
</dbReference>
<organism evidence="2 3">
    <name type="scientific">Shewanella violacea (strain JCM 10179 / CIP 106290 / LMG 19151 / DSS12)</name>
    <dbReference type="NCBI Taxonomy" id="637905"/>
    <lineage>
        <taxon>Bacteria</taxon>
        <taxon>Pseudomonadati</taxon>
        <taxon>Pseudomonadota</taxon>
        <taxon>Gammaproteobacteria</taxon>
        <taxon>Alteromonadales</taxon>
        <taxon>Shewanellaceae</taxon>
        <taxon>Shewanella</taxon>
    </lineage>
</organism>
<dbReference type="HOGENOM" id="CLU_1804886_0_0_6"/>
<dbReference type="Pfam" id="PF07254">
    <property type="entry name" value="Cpta_toxin"/>
    <property type="match status" value="1"/>
</dbReference>
<sequence length="154" mass="17688">MSVADPHLSFRLTSSFDQRLALVVLGSVCLSSFLAWPSLDNFIYLSIHYSTAGLTLAFFCYQFWQLKHWYCRFSLSRDGGGLIAFRDREQDAAPVIADKVKFTLVSGPIVTPLVVFFYIRTQDMEVGHRRLVIIWADMLEDTSYRHLCRLLLAN</sequence>
<keyword evidence="1" id="KW-0472">Membrane</keyword>
<dbReference type="AlphaFoldDB" id="D4ZGV2"/>
<evidence type="ECO:0000313" key="3">
    <source>
        <dbReference type="Proteomes" id="UP000002350"/>
    </source>
</evidence>
<feature type="transmembrane region" description="Helical" evidence="1">
    <location>
        <begin position="20"/>
        <end position="36"/>
    </location>
</feature>
<dbReference type="STRING" id="637905.SVI_0930"/>
<keyword evidence="3" id="KW-1185">Reference proteome</keyword>
<feature type="transmembrane region" description="Helical" evidence="1">
    <location>
        <begin position="42"/>
        <end position="64"/>
    </location>
</feature>
<evidence type="ECO:0000256" key="1">
    <source>
        <dbReference type="SAM" id="Phobius"/>
    </source>
</evidence>
<keyword evidence="1" id="KW-1133">Transmembrane helix</keyword>
<dbReference type="KEGG" id="svo:SVI_0930"/>
<dbReference type="InterPro" id="IPR009883">
    <property type="entry name" value="YgfX"/>
</dbReference>
<proteinExistence type="predicted"/>
<dbReference type="EMBL" id="AP011177">
    <property type="protein sequence ID" value="BAJ00901.1"/>
    <property type="molecule type" value="Genomic_DNA"/>
</dbReference>
<dbReference type="Proteomes" id="UP000002350">
    <property type="component" value="Chromosome"/>
</dbReference>
<accession>D4ZGV2</accession>